<comment type="caution">
    <text evidence="8">The sequence shown here is derived from an EMBL/GenBank/DDBJ whole genome shotgun (WGS) entry which is preliminary data.</text>
</comment>
<evidence type="ECO:0000256" key="6">
    <source>
        <dbReference type="HAMAP-Rule" id="MF_00073"/>
    </source>
</evidence>
<dbReference type="PANTHER" id="PTHR42924:SF3">
    <property type="entry name" value="POLYMERASE_HISTIDINOL PHOSPHATASE N-TERMINAL DOMAIN-CONTAINING PROTEIN"/>
    <property type="match status" value="1"/>
</dbReference>
<dbReference type="InterPro" id="IPR035926">
    <property type="entry name" value="NusB-like_sf"/>
</dbReference>
<dbReference type="Pfam" id="PF02811">
    <property type="entry name" value="PHP"/>
    <property type="match status" value="1"/>
</dbReference>
<protein>
    <recommendedName>
        <fullName evidence="6">Transcription antitermination protein NusB</fullName>
    </recommendedName>
    <alternativeName>
        <fullName evidence="6">Antitermination factor NusB</fullName>
    </alternativeName>
</protein>
<evidence type="ECO:0000313" key="9">
    <source>
        <dbReference type="Proteomes" id="UP000722750"/>
    </source>
</evidence>
<keyword evidence="3 6" id="KW-0694">RNA-binding</keyword>
<evidence type="ECO:0000313" key="8">
    <source>
        <dbReference type="EMBL" id="MBS1258457.1"/>
    </source>
</evidence>
<dbReference type="AlphaFoldDB" id="A0A941W3G4"/>
<proteinExistence type="inferred from homology"/>
<keyword evidence="4 6" id="KW-0805">Transcription regulation</keyword>
<evidence type="ECO:0000256" key="1">
    <source>
        <dbReference type="ARBA" id="ARBA00005952"/>
    </source>
</evidence>
<dbReference type="GO" id="GO:0006353">
    <property type="term" value="P:DNA-templated transcription termination"/>
    <property type="evidence" value="ECO:0007669"/>
    <property type="project" value="UniProtKB-UniRule"/>
</dbReference>
<dbReference type="NCBIfam" id="TIGR01951">
    <property type="entry name" value="nusB"/>
    <property type="match status" value="1"/>
</dbReference>
<dbReference type="PANTHER" id="PTHR42924">
    <property type="entry name" value="EXONUCLEASE"/>
    <property type="match status" value="1"/>
</dbReference>
<dbReference type="CDD" id="cd00619">
    <property type="entry name" value="Terminator_NusB"/>
    <property type="match status" value="1"/>
</dbReference>
<dbReference type="Gene3D" id="1.10.940.10">
    <property type="entry name" value="NusB-like"/>
    <property type="match status" value="1"/>
</dbReference>
<dbReference type="SUPFAM" id="SSF48013">
    <property type="entry name" value="NusB-like"/>
    <property type="match status" value="1"/>
</dbReference>
<keyword evidence="2 6" id="KW-0889">Transcription antitermination</keyword>
<dbReference type="Proteomes" id="UP000722750">
    <property type="component" value="Unassembled WGS sequence"/>
</dbReference>
<evidence type="ECO:0000256" key="3">
    <source>
        <dbReference type="ARBA" id="ARBA00022884"/>
    </source>
</evidence>
<comment type="similarity">
    <text evidence="1 6">Belongs to the NusB family.</text>
</comment>
<dbReference type="GO" id="GO:0035312">
    <property type="term" value="F:5'-3' DNA exonuclease activity"/>
    <property type="evidence" value="ECO:0007669"/>
    <property type="project" value="TreeGrafter"/>
</dbReference>
<feature type="domain" description="Polymerase/histidinol phosphatase N-terminal" evidence="7">
    <location>
        <begin position="159"/>
        <end position="224"/>
    </location>
</feature>
<accession>A0A941W3G4</accession>
<dbReference type="InterPro" id="IPR006027">
    <property type="entry name" value="NusB_RsmB_TIM44"/>
</dbReference>
<evidence type="ECO:0000256" key="4">
    <source>
        <dbReference type="ARBA" id="ARBA00023015"/>
    </source>
</evidence>
<dbReference type="EMBL" id="JAANXD010000061">
    <property type="protein sequence ID" value="MBS1258457.1"/>
    <property type="molecule type" value="Genomic_DNA"/>
</dbReference>
<evidence type="ECO:0000256" key="5">
    <source>
        <dbReference type="ARBA" id="ARBA00023163"/>
    </source>
</evidence>
<keyword evidence="5 6" id="KW-0804">Transcription</keyword>
<dbReference type="Gene3D" id="1.10.150.650">
    <property type="match status" value="1"/>
</dbReference>
<dbReference type="InterPro" id="IPR003141">
    <property type="entry name" value="Pol/His_phosphatase_N"/>
</dbReference>
<dbReference type="Gene3D" id="3.20.20.140">
    <property type="entry name" value="Metal-dependent hydrolases"/>
    <property type="match status" value="1"/>
</dbReference>
<dbReference type="GO" id="GO:0003723">
    <property type="term" value="F:RNA binding"/>
    <property type="evidence" value="ECO:0007669"/>
    <property type="project" value="UniProtKB-UniRule"/>
</dbReference>
<dbReference type="HAMAP" id="MF_00073">
    <property type="entry name" value="NusB"/>
    <property type="match status" value="1"/>
</dbReference>
<reference evidence="8" key="1">
    <citation type="journal article" date="2021" name="ISME J.">
        <title>Fine-scale metabolic discontinuity in a stratified prokaryote microbiome of a Red Sea deep halocline.</title>
        <authorList>
            <person name="Michoud G."/>
            <person name="Ngugi D.K."/>
            <person name="Barozzi A."/>
            <person name="Merlino G."/>
            <person name="Calleja M.L."/>
            <person name="Delgado-Huertas A."/>
            <person name="Moran X.A.G."/>
            <person name="Daffonchio D."/>
        </authorList>
    </citation>
    <scope>NUCLEOTIDE SEQUENCE</scope>
    <source>
        <strain evidence="8">SuakinDeep_MAG55_1</strain>
    </source>
</reference>
<organism evidence="8 9">
    <name type="scientific">Candidatus Scalindua arabica</name>
    <dbReference type="NCBI Taxonomy" id="1127984"/>
    <lineage>
        <taxon>Bacteria</taxon>
        <taxon>Pseudomonadati</taxon>
        <taxon>Planctomycetota</taxon>
        <taxon>Candidatus Brocadiia</taxon>
        <taxon>Candidatus Brocadiales</taxon>
        <taxon>Candidatus Scalinduaceae</taxon>
        <taxon>Candidatus Scalindua</taxon>
    </lineage>
</organism>
<dbReference type="GO" id="GO:0031564">
    <property type="term" value="P:transcription antitermination"/>
    <property type="evidence" value="ECO:0007669"/>
    <property type="project" value="UniProtKB-KW"/>
</dbReference>
<dbReference type="GO" id="GO:0004534">
    <property type="term" value="F:5'-3' RNA exonuclease activity"/>
    <property type="evidence" value="ECO:0007669"/>
    <property type="project" value="TreeGrafter"/>
</dbReference>
<gene>
    <name evidence="6" type="primary">nusB</name>
    <name evidence="8" type="ORF">MAG551_01516</name>
</gene>
<dbReference type="InterPro" id="IPR004013">
    <property type="entry name" value="PHP_dom"/>
</dbReference>
<dbReference type="Pfam" id="PF01029">
    <property type="entry name" value="NusB"/>
    <property type="match status" value="1"/>
</dbReference>
<dbReference type="InterPro" id="IPR011605">
    <property type="entry name" value="NusB_fam"/>
</dbReference>
<dbReference type="CDD" id="cd07438">
    <property type="entry name" value="PHP_HisPPase_AMP"/>
    <property type="match status" value="1"/>
</dbReference>
<evidence type="ECO:0000259" key="7">
    <source>
        <dbReference type="SMART" id="SM00481"/>
    </source>
</evidence>
<dbReference type="SUPFAM" id="SSF89550">
    <property type="entry name" value="PHP domain-like"/>
    <property type="match status" value="1"/>
</dbReference>
<dbReference type="InterPro" id="IPR016195">
    <property type="entry name" value="Pol/histidinol_Pase-like"/>
</dbReference>
<evidence type="ECO:0000256" key="2">
    <source>
        <dbReference type="ARBA" id="ARBA00022814"/>
    </source>
</evidence>
<dbReference type="SMART" id="SM00481">
    <property type="entry name" value="POLIIIAc"/>
    <property type="match status" value="1"/>
</dbReference>
<comment type="function">
    <text evidence="6">Involved in transcription antitermination. Required for transcription of ribosomal RNA (rRNA) genes. Binds specifically to the boxA antiterminator sequence of the ribosomal RNA (rrn) operons.</text>
</comment>
<sequence length="433" mass="48573">MRKRTHSREIALQVLYQLEVRGNEVLNEVDAFCREQGKDAAISDFAAILAKGCIQKIKVIDKKITQLSEHWDLHRMPVVDRNVLRLACYELFYMNDIPPKVSINEAIDLAKKYSTEKSGLFVNGVLDKVYSTYIKNNEGVQEVTTNIRDNKSLEEKAGADLHIHTKFSDGTMSPEEVVEEASNLNLRTIAITDHDSVDAVEIAQNICNKKGINIIPAIELSSYYPPVDIHLLGYFVDIKNSMLLEKLAELRLERVERIKKITGKLRGMGVNVEHQEVFDVAEMGSPGRMHVAEVLCRKGYCSDIRESFQKYLSDHGPAYVPKVSLTLKDAIELIISSCGVPVLAHPGITKRDMLIPEMVEYGLQGIEVHCPSHLPEAIKKYKRIAKKYDLVITGGSDCHGERKPDAKLGSTKIDDGLVDKIKERHDNLVGVLS</sequence>
<dbReference type="InterPro" id="IPR052018">
    <property type="entry name" value="PHP_domain"/>
</dbReference>
<name>A0A941W3G4_9BACT</name>